<dbReference type="GO" id="GO:0032993">
    <property type="term" value="C:protein-DNA complex"/>
    <property type="evidence" value="ECO:0007669"/>
    <property type="project" value="TreeGrafter"/>
</dbReference>
<dbReference type="PROSITE" id="PS51755">
    <property type="entry name" value="OMPR_PHOB"/>
    <property type="match status" value="1"/>
</dbReference>
<dbReference type="CDD" id="cd17574">
    <property type="entry name" value="REC_OmpR"/>
    <property type="match status" value="1"/>
</dbReference>
<evidence type="ECO:0000256" key="1">
    <source>
        <dbReference type="ARBA" id="ARBA00018672"/>
    </source>
</evidence>
<dbReference type="SUPFAM" id="SSF46894">
    <property type="entry name" value="C-terminal effector domain of the bipartite response regulators"/>
    <property type="match status" value="1"/>
</dbReference>
<organism evidence="12 13">
    <name type="scientific">Clostridium grantii DSM 8605</name>
    <dbReference type="NCBI Taxonomy" id="1121316"/>
    <lineage>
        <taxon>Bacteria</taxon>
        <taxon>Bacillati</taxon>
        <taxon>Bacillota</taxon>
        <taxon>Clostridia</taxon>
        <taxon>Eubacteriales</taxon>
        <taxon>Clostridiaceae</taxon>
        <taxon>Clostridium</taxon>
    </lineage>
</organism>
<dbReference type="GO" id="GO:0005829">
    <property type="term" value="C:cytosol"/>
    <property type="evidence" value="ECO:0007669"/>
    <property type="project" value="TreeGrafter"/>
</dbReference>
<keyword evidence="13" id="KW-1185">Reference proteome</keyword>
<evidence type="ECO:0000313" key="12">
    <source>
        <dbReference type="EMBL" id="SHH76255.1"/>
    </source>
</evidence>
<dbReference type="GO" id="GO:0000156">
    <property type="term" value="F:phosphorelay response regulator activity"/>
    <property type="evidence" value="ECO:0007669"/>
    <property type="project" value="TreeGrafter"/>
</dbReference>
<dbReference type="InterPro" id="IPR036388">
    <property type="entry name" value="WH-like_DNA-bd_sf"/>
</dbReference>
<feature type="DNA-binding region" description="OmpR/PhoB-type" evidence="9">
    <location>
        <begin position="127"/>
        <end position="223"/>
    </location>
</feature>
<gene>
    <name evidence="12" type="ORF">SAMN02745207_02348</name>
</gene>
<evidence type="ECO:0000256" key="6">
    <source>
        <dbReference type="ARBA" id="ARBA00023163"/>
    </source>
</evidence>
<dbReference type="InterPro" id="IPR011006">
    <property type="entry name" value="CheY-like_superfamily"/>
</dbReference>
<evidence type="ECO:0000256" key="7">
    <source>
        <dbReference type="ARBA" id="ARBA00024867"/>
    </source>
</evidence>
<proteinExistence type="predicted"/>
<feature type="domain" description="OmpR/PhoB-type" evidence="11">
    <location>
        <begin position="127"/>
        <end position="223"/>
    </location>
</feature>
<reference evidence="12 13" key="1">
    <citation type="submission" date="2016-11" db="EMBL/GenBank/DDBJ databases">
        <authorList>
            <person name="Jaros S."/>
            <person name="Januszkiewicz K."/>
            <person name="Wedrychowicz H."/>
        </authorList>
    </citation>
    <scope>NUCLEOTIDE SEQUENCE [LARGE SCALE GENOMIC DNA]</scope>
    <source>
        <strain evidence="12 13">DSM 8605</strain>
    </source>
</reference>
<name>A0A1M5VLZ8_9CLOT</name>
<dbReference type="PANTHER" id="PTHR48111:SF73">
    <property type="entry name" value="ALKALINE PHOSPHATASE SYNTHESIS TRANSCRIPTIONAL REGULATORY PROTEIN PHOP"/>
    <property type="match status" value="1"/>
</dbReference>
<evidence type="ECO:0000313" key="13">
    <source>
        <dbReference type="Proteomes" id="UP000184447"/>
    </source>
</evidence>
<dbReference type="GO" id="GO:0000976">
    <property type="term" value="F:transcription cis-regulatory region binding"/>
    <property type="evidence" value="ECO:0007669"/>
    <property type="project" value="TreeGrafter"/>
</dbReference>
<dbReference type="InterPro" id="IPR001867">
    <property type="entry name" value="OmpR/PhoB-type_DNA-bd"/>
</dbReference>
<dbReference type="SUPFAM" id="SSF52172">
    <property type="entry name" value="CheY-like"/>
    <property type="match status" value="1"/>
</dbReference>
<sequence>MYDTNILLVEDDKRIREILRKYLEKESFNLFEAENGEKAFNEFDERIYNLIILDVMLPDMDGWTILRHIRKKSNIPVIMLTARSEEEDKLFGFELGADDYVTKPFSSRLLLARIKALLKRNSISSVNNLLEINGISINKDFRQAFMNEAKLDLTPIEYSLLVYFMDNINIALSRTTILDAVWGYDYFGEERAVDTHVKRLRKKLSENSSIIETVRGYGYRMVSK</sequence>
<feature type="modified residue" description="4-aspartylphosphate" evidence="8">
    <location>
        <position position="54"/>
    </location>
</feature>
<dbReference type="Pfam" id="PF00072">
    <property type="entry name" value="Response_reg"/>
    <property type="match status" value="1"/>
</dbReference>
<dbReference type="EMBL" id="FQXM01000012">
    <property type="protein sequence ID" value="SHH76255.1"/>
    <property type="molecule type" value="Genomic_DNA"/>
</dbReference>
<dbReference type="InterPro" id="IPR001789">
    <property type="entry name" value="Sig_transdc_resp-reg_receiver"/>
</dbReference>
<dbReference type="RefSeq" id="WP_073338616.1">
    <property type="nucleotide sequence ID" value="NZ_FQXM01000012.1"/>
</dbReference>
<dbReference type="Pfam" id="PF00486">
    <property type="entry name" value="Trans_reg_C"/>
    <property type="match status" value="1"/>
</dbReference>
<dbReference type="PANTHER" id="PTHR48111">
    <property type="entry name" value="REGULATOR OF RPOS"/>
    <property type="match status" value="1"/>
</dbReference>
<evidence type="ECO:0000256" key="8">
    <source>
        <dbReference type="PROSITE-ProRule" id="PRU00169"/>
    </source>
</evidence>
<keyword evidence="2 8" id="KW-0597">Phosphoprotein</keyword>
<dbReference type="OrthoDB" id="9790442at2"/>
<dbReference type="PROSITE" id="PS50110">
    <property type="entry name" value="RESPONSE_REGULATORY"/>
    <property type="match status" value="1"/>
</dbReference>
<keyword evidence="3" id="KW-0902">Two-component regulatory system</keyword>
<accession>A0A1M5VLZ8</accession>
<dbReference type="Proteomes" id="UP000184447">
    <property type="component" value="Unassembled WGS sequence"/>
</dbReference>
<evidence type="ECO:0000256" key="3">
    <source>
        <dbReference type="ARBA" id="ARBA00023012"/>
    </source>
</evidence>
<comment type="function">
    <text evidence="7">May play the central regulatory role in sporulation. It may be an element of the effector pathway responsible for the activation of sporulation genes in response to nutritional stress. Spo0A may act in concert with spo0H (a sigma factor) to control the expression of some genes that are critical to the sporulation process.</text>
</comment>
<evidence type="ECO:0000256" key="5">
    <source>
        <dbReference type="ARBA" id="ARBA00023125"/>
    </source>
</evidence>
<dbReference type="Gene3D" id="1.10.10.10">
    <property type="entry name" value="Winged helix-like DNA-binding domain superfamily/Winged helix DNA-binding domain"/>
    <property type="match status" value="1"/>
</dbReference>
<dbReference type="InterPro" id="IPR039420">
    <property type="entry name" value="WalR-like"/>
</dbReference>
<evidence type="ECO:0000259" key="10">
    <source>
        <dbReference type="PROSITE" id="PS50110"/>
    </source>
</evidence>
<keyword evidence="6" id="KW-0804">Transcription</keyword>
<keyword evidence="4" id="KW-0805">Transcription regulation</keyword>
<dbReference type="STRING" id="1121316.SAMN02745207_02348"/>
<evidence type="ECO:0000259" key="11">
    <source>
        <dbReference type="PROSITE" id="PS51755"/>
    </source>
</evidence>
<dbReference type="SMART" id="SM00448">
    <property type="entry name" value="REC"/>
    <property type="match status" value="1"/>
</dbReference>
<evidence type="ECO:0000256" key="2">
    <source>
        <dbReference type="ARBA" id="ARBA00022553"/>
    </source>
</evidence>
<dbReference type="AlphaFoldDB" id="A0A1M5VLZ8"/>
<dbReference type="FunFam" id="3.40.50.2300:FF:000001">
    <property type="entry name" value="DNA-binding response regulator PhoB"/>
    <property type="match status" value="1"/>
</dbReference>
<evidence type="ECO:0000256" key="9">
    <source>
        <dbReference type="PROSITE-ProRule" id="PRU01091"/>
    </source>
</evidence>
<feature type="domain" description="Response regulatory" evidence="10">
    <location>
        <begin position="5"/>
        <end position="118"/>
    </location>
</feature>
<evidence type="ECO:0000256" key="4">
    <source>
        <dbReference type="ARBA" id="ARBA00023015"/>
    </source>
</evidence>
<keyword evidence="5 9" id="KW-0238">DNA-binding</keyword>
<dbReference type="CDD" id="cd00383">
    <property type="entry name" value="trans_reg_C"/>
    <property type="match status" value="1"/>
</dbReference>
<dbReference type="Gene3D" id="6.10.250.690">
    <property type="match status" value="1"/>
</dbReference>
<dbReference type="InterPro" id="IPR016032">
    <property type="entry name" value="Sig_transdc_resp-reg_C-effctor"/>
</dbReference>
<protein>
    <recommendedName>
        <fullName evidence="1">Stage 0 sporulation protein A homolog</fullName>
    </recommendedName>
</protein>
<dbReference type="SMART" id="SM00862">
    <property type="entry name" value="Trans_reg_C"/>
    <property type="match status" value="1"/>
</dbReference>
<dbReference type="GO" id="GO:0006355">
    <property type="term" value="P:regulation of DNA-templated transcription"/>
    <property type="evidence" value="ECO:0007669"/>
    <property type="project" value="InterPro"/>
</dbReference>
<dbReference type="Gene3D" id="3.40.50.2300">
    <property type="match status" value="1"/>
</dbReference>